<dbReference type="NCBIfam" id="NF006545">
    <property type="entry name" value="PRK09039.1-4"/>
    <property type="match status" value="1"/>
</dbReference>
<keyword evidence="3" id="KW-1133">Transmembrane helix</keyword>
<dbReference type="EMBL" id="QKQS01000026">
    <property type="protein sequence ID" value="PZA09739.1"/>
    <property type="molecule type" value="Genomic_DNA"/>
</dbReference>
<dbReference type="GO" id="GO:0016020">
    <property type="term" value="C:membrane"/>
    <property type="evidence" value="ECO:0007669"/>
    <property type="project" value="UniProtKB-UniRule"/>
</dbReference>
<dbReference type="Gene3D" id="1.10.287.1490">
    <property type="match status" value="1"/>
</dbReference>
<keyword evidence="1 3" id="KW-0472">Membrane</keyword>
<protein>
    <submittedName>
        <fullName evidence="5">Peptidoglycan-binding protein</fullName>
    </submittedName>
</protein>
<evidence type="ECO:0000313" key="5">
    <source>
        <dbReference type="EMBL" id="PZA09739.1"/>
    </source>
</evidence>
<dbReference type="InterPro" id="IPR006665">
    <property type="entry name" value="OmpA-like"/>
</dbReference>
<evidence type="ECO:0000256" key="2">
    <source>
        <dbReference type="SAM" id="Coils"/>
    </source>
</evidence>
<feature type="domain" description="OmpA-like" evidence="4">
    <location>
        <begin position="216"/>
        <end position="341"/>
    </location>
</feature>
<reference evidence="5 6" key="1">
    <citation type="submission" date="2018-06" db="EMBL/GenBank/DDBJ databases">
        <title>Draft Whole-Genome Sequence of the purple photosynthetic bacterium Rhodospeudomonas palustris XCP.</title>
        <authorList>
            <person name="Rayyan A."/>
            <person name="Meyer T.E."/>
            <person name="Kyndt J.A."/>
        </authorList>
    </citation>
    <scope>NUCLEOTIDE SEQUENCE [LARGE SCALE GENOMIC DNA]</scope>
    <source>
        <strain evidence="5 6">XCP</strain>
    </source>
</reference>
<dbReference type="Gene3D" id="3.30.1330.60">
    <property type="entry name" value="OmpA-like domain"/>
    <property type="match status" value="1"/>
</dbReference>
<gene>
    <name evidence="5" type="ORF">DNX69_20515</name>
</gene>
<accession>A0A323UBV2</accession>
<dbReference type="SUPFAM" id="SSF103088">
    <property type="entry name" value="OmpA-like"/>
    <property type="match status" value="1"/>
</dbReference>
<dbReference type="InterPro" id="IPR050330">
    <property type="entry name" value="Bact_OuterMem_StrucFunc"/>
</dbReference>
<name>A0A323UBV2_RHOPL</name>
<dbReference type="Proteomes" id="UP000248134">
    <property type="component" value="Unassembled WGS sequence"/>
</dbReference>
<dbReference type="PANTHER" id="PTHR30329:SF21">
    <property type="entry name" value="LIPOPROTEIN YIAD-RELATED"/>
    <property type="match status" value="1"/>
</dbReference>
<dbReference type="Pfam" id="PF00691">
    <property type="entry name" value="OmpA"/>
    <property type="match status" value="1"/>
</dbReference>
<dbReference type="OrthoDB" id="9815217at2"/>
<dbReference type="AlphaFoldDB" id="A0A323UBV2"/>
<dbReference type="PROSITE" id="PS51123">
    <property type="entry name" value="OMPA_2"/>
    <property type="match status" value="1"/>
</dbReference>
<keyword evidence="2" id="KW-0175">Coiled coil</keyword>
<evidence type="ECO:0000256" key="1">
    <source>
        <dbReference type="PROSITE-ProRule" id="PRU00473"/>
    </source>
</evidence>
<dbReference type="RefSeq" id="WP_110787849.1">
    <property type="nucleotide sequence ID" value="NZ_QKQS01000026.1"/>
</dbReference>
<evidence type="ECO:0000259" key="4">
    <source>
        <dbReference type="PROSITE" id="PS51123"/>
    </source>
</evidence>
<sequence>MALARGRRQETGFNYWPGFVDALSTLILGIVFLLTVFLVVQFFLSQEVTGKDKALQELNAKIAQLNDILSLEKLGKLNLEEQLAQMRAGLSAAERERDRVKGLYDGLAGAGNDAAGRAGELGKALDSEKQISARALAQVEVLNQQIAALRRQLAALEEALDTSEKRGKESQNKIADLGQRLNVALAQRVQELSRYRSEFFGRLRAILGDRPDIRIVGDRFVFQSEVFFDTGQAVLLPEGRAELDKVADALKELDRKIPAEIPWVVRVDGHTDKRPITGAFKSNWELSSARAISVVQYLISLGVPAQRLVAAGFAEFQPLDTADTEDAYKRNRRIELKLTER</sequence>
<comment type="caution">
    <text evidence="5">The sequence shown here is derived from an EMBL/GenBank/DDBJ whole genome shotgun (WGS) entry which is preliminary data.</text>
</comment>
<dbReference type="NCBIfam" id="NF006544">
    <property type="entry name" value="PRK09039.1-3"/>
    <property type="match status" value="1"/>
</dbReference>
<evidence type="ECO:0000256" key="3">
    <source>
        <dbReference type="SAM" id="Phobius"/>
    </source>
</evidence>
<proteinExistence type="predicted"/>
<dbReference type="PANTHER" id="PTHR30329">
    <property type="entry name" value="STATOR ELEMENT OF FLAGELLAR MOTOR COMPLEX"/>
    <property type="match status" value="1"/>
</dbReference>
<feature type="transmembrane region" description="Helical" evidence="3">
    <location>
        <begin position="22"/>
        <end position="44"/>
    </location>
</feature>
<dbReference type="CDD" id="cd07185">
    <property type="entry name" value="OmpA_C-like"/>
    <property type="match status" value="1"/>
</dbReference>
<feature type="coiled-coil region" evidence="2">
    <location>
        <begin position="132"/>
        <end position="173"/>
    </location>
</feature>
<dbReference type="InterPro" id="IPR036737">
    <property type="entry name" value="OmpA-like_sf"/>
</dbReference>
<dbReference type="NCBIfam" id="NF006543">
    <property type="entry name" value="PRK09039.1-2"/>
    <property type="match status" value="1"/>
</dbReference>
<organism evidence="5 6">
    <name type="scientific">Rhodopseudomonas palustris</name>
    <dbReference type="NCBI Taxonomy" id="1076"/>
    <lineage>
        <taxon>Bacteria</taxon>
        <taxon>Pseudomonadati</taxon>
        <taxon>Pseudomonadota</taxon>
        <taxon>Alphaproteobacteria</taxon>
        <taxon>Hyphomicrobiales</taxon>
        <taxon>Nitrobacteraceae</taxon>
        <taxon>Rhodopseudomonas</taxon>
    </lineage>
</organism>
<evidence type="ECO:0000313" key="6">
    <source>
        <dbReference type="Proteomes" id="UP000248134"/>
    </source>
</evidence>
<keyword evidence="3" id="KW-0812">Transmembrane</keyword>